<keyword evidence="4" id="KW-1185">Reference proteome</keyword>
<name>A0A2C6LGW5_9APIC</name>
<gene>
    <name evidence="3" type="ORF">CSUI_000324</name>
</gene>
<dbReference type="VEuPathDB" id="ToxoDB:CSUI_000324"/>
<dbReference type="GeneID" id="94423769"/>
<comment type="caution">
    <text evidence="3">The sequence shown here is derived from an EMBL/GenBank/DDBJ whole genome shotgun (WGS) entry which is preliminary data.</text>
</comment>
<dbReference type="GO" id="GO:0016020">
    <property type="term" value="C:membrane"/>
    <property type="evidence" value="ECO:0007669"/>
    <property type="project" value="InterPro"/>
</dbReference>
<dbReference type="SUPFAM" id="SSF74877">
    <property type="entry name" value="Major surface antigen p30, SAG1"/>
    <property type="match status" value="1"/>
</dbReference>
<evidence type="ECO:0000313" key="4">
    <source>
        <dbReference type="Proteomes" id="UP000221165"/>
    </source>
</evidence>
<evidence type="ECO:0000313" key="3">
    <source>
        <dbReference type="EMBL" id="PHJ25822.1"/>
    </source>
</evidence>
<reference evidence="3 4" key="1">
    <citation type="journal article" date="2017" name="Int. J. Parasitol.">
        <title>The genome of the protozoan parasite Cystoisospora suis and a reverse vaccinology approach to identify vaccine candidates.</title>
        <authorList>
            <person name="Palmieri N."/>
            <person name="Shrestha A."/>
            <person name="Ruttkowski B."/>
            <person name="Beck T."/>
            <person name="Vogl C."/>
            <person name="Tomley F."/>
            <person name="Blake D.P."/>
            <person name="Joachim A."/>
        </authorList>
    </citation>
    <scope>NUCLEOTIDE SEQUENCE [LARGE SCALE GENOMIC DNA]</scope>
    <source>
        <strain evidence="3 4">Wien I</strain>
    </source>
</reference>
<protein>
    <recommendedName>
        <fullName evidence="2">SRS domain-containing protein</fullName>
    </recommendedName>
</protein>
<dbReference type="AlphaFoldDB" id="A0A2C6LGW5"/>
<dbReference type="Pfam" id="PF04092">
    <property type="entry name" value="SAG"/>
    <property type="match status" value="1"/>
</dbReference>
<evidence type="ECO:0000256" key="1">
    <source>
        <dbReference type="SAM" id="MobiDB-lite"/>
    </source>
</evidence>
<feature type="domain" description="SRS" evidence="2">
    <location>
        <begin position="48"/>
        <end position="189"/>
    </location>
</feature>
<dbReference type="InterPro" id="IPR036755">
    <property type="entry name" value="SRS_dom_sf"/>
</dbReference>
<feature type="region of interest" description="Disordered" evidence="1">
    <location>
        <begin position="154"/>
        <end position="175"/>
    </location>
</feature>
<evidence type="ECO:0000259" key="2">
    <source>
        <dbReference type="Pfam" id="PF04092"/>
    </source>
</evidence>
<dbReference type="Proteomes" id="UP000221165">
    <property type="component" value="Unassembled WGS sequence"/>
</dbReference>
<accession>A0A2C6LGW5</accession>
<sequence length="220" mass="21943">MRLHLTSFGIAVAAATMSSEPAVLALRTQNAMKAMEVNAAAPVECTEGQQTLGIKAANDTVSFRCGTGLALNPPFAAADTQAYTSTNSTSSVLLTSIIPNANFTQTTDASSTGGAGAAAREAGGAGAGNSIVTYHLNAPELPKEEKTVVFKCTGTPASTPALPEEQKQKASGQEGTQSPAKVCLMIINVAKSAASIAATPAAAAGSIALAVLASSVAYGL</sequence>
<dbReference type="RefSeq" id="XP_067927468.1">
    <property type="nucleotide sequence ID" value="XM_068060558.1"/>
</dbReference>
<organism evidence="3 4">
    <name type="scientific">Cystoisospora suis</name>
    <dbReference type="NCBI Taxonomy" id="483139"/>
    <lineage>
        <taxon>Eukaryota</taxon>
        <taxon>Sar</taxon>
        <taxon>Alveolata</taxon>
        <taxon>Apicomplexa</taxon>
        <taxon>Conoidasida</taxon>
        <taxon>Coccidia</taxon>
        <taxon>Eucoccidiorida</taxon>
        <taxon>Eimeriorina</taxon>
        <taxon>Sarcocystidae</taxon>
        <taxon>Cystoisospora</taxon>
    </lineage>
</organism>
<dbReference type="EMBL" id="MIGC01000145">
    <property type="protein sequence ID" value="PHJ25822.1"/>
    <property type="molecule type" value="Genomic_DNA"/>
</dbReference>
<proteinExistence type="predicted"/>
<dbReference type="InterPro" id="IPR007226">
    <property type="entry name" value="SRS_dom"/>
</dbReference>
<dbReference type="Gene3D" id="2.60.40.1320">
    <property type="entry name" value="SRS domain"/>
    <property type="match status" value="1"/>
</dbReference>